<dbReference type="Proteomes" id="UP000546200">
    <property type="component" value="Unassembled WGS sequence"/>
</dbReference>
<evidence type="ECO:0000256" key="1">
    <source>
        <dbReference type="SAM" id="SignalP"/>
    </source>
</evidence>
<proteinExistence type="predicted"/>
<evidence type="ECO:0000313" key="4">
    <source>
        <dbReference type="Proteomes" id="UP000546200"/>
    </source>
</evidence>
<comment type="caution">
    <text evidence="3">The sequence shown here is derived from an EMBL/GenBank/DDBJ whole genome shotgun (WGS) entry which is preliminary data.</text>
</comment>
<dbReference type="Pfam" id="PF03886">
    <property type="entry name" value="ABC_trans_aux"/>
    <property type="match status" value="1"/>
</dbReference>
<evidence type="ECO:0000313" key="3">
    <source>
        <dbReference type="EMBL" id="MBB5713230.1"/>
    </source>
</evidence>
<feature type="signal peptide" evidence="1">
    <location>
        <begin position="1"/>
        <end position="22"/>
    </location>
</feature>
<dbReference type="EMBL" id="JACIJK010000001">
    <property type="protein sequence ID" value="MBB5713230.1"/>
    <property type="molecule type" value="Genomic_DNA"/>
</dbReference>
<gene>
    <name evidence="3" type="ORF">FHS94_000049</name>
</gene>
<dbReference type="Gene3D" id="3.40.50.10610">
    <property type="entry name" value="ABC-type transport auxiliary lipoprotein component"/>
    <property type="match status" value="1"/>
</dbReference>
<sequence length="194" mass="20072">MKTPLAIVLGAMPLAACISFGAKPPPSLLTLTPAERVPVGQVVTSAGARAITIAVPVTPASLATARVPVQATPTSIAYVKEAIWAEPPARLFARLLSDTVQARTGRVVLSSVQAVDSPNGELAGELRQFGIDAATREAVVTFDASLRRDGTQTLEKRRFEARAPVAAIDAVSAGPALNTAANQVAAEVADWVGR</sequence>
<feature type="chain" id="PRO_5030675643" evidence="1">
    <location>
        <begin position="23"/>
        <end position="194"/>
    </location>
</feature>
<dbReference type="RefSeq" id="WP_184053103.1">
    <property type="nucleotide sequence ID" value="NZ_JACIJK010000001.1"/>
</dbReference>
<accession>A0A7W9B9V1</accession>
<dbReference type="SUPFAM" id="SSF159594">
    <property type="entry name" value="XCC0632-like"/>
    <property type="match status" value="1"/>
</dbReference>
<protein>
    <submittedName>
        <fullName evidence="3">Cholesterol transport system auxiliary component</fullName>
    </submittedName>
</protein>
<keyword evidence="4" id="KW-1185">Reference proteome</keyword>
<feature type="domain" description="ABC-type transport auxiliary lipoprotein component" evidence="2">
    <location>
        <begin position="38"/>
        <end position="189"/>
    </location>
</feature>
<dbReference type="AlphaFoldDB" id="A0A7W9B9V1"/>
<evidence type="ECO:0000259" key="2">
    <source>
        <dbReference type="Pfam" id="PF03886"/>
    </source>
</evidence>
<reference evidence="3 4" key="1">
    <citation type="submission" date="2020-08" db="EMBL/GenBank/DDBJ databases">
        <title>Genomic Encyclopedia of Type Strains, Phase IV (KMG-IV): sequencing the most valuable type-strain genomes for metagenomic binning, comparative biology and taxonomic classification.</title>
        <authorList>
            <person name="Goeker M."/>
        </authorList>
    </citation>
    <scope>NUCLEOTIDE SEQUENCE [LARGE SCALE GENOMIC DNA]</scope>
    <source>
        <strain evidence="3 4">DSM 100044</strain>
    </source>
</reference>
<organism evidence="3 4">
    <name type="scientific">Sphingomonas aerophila</name>
    <dbReference type="NCBI Taxonomy" id="1344948"/>
    <lineage>
        <taxon>Bacteria</taxon>
        <taxon>Pseudomonadati</taxon>
        <taxon>Pseudomonadota</taxon>
        <taxon>Alphaproteobacteria</taxon>
        <taxon>Sphingomonadales</taxon>
        <taxon>Sphingomonadaceae</taxon>
        <taxon>Sphingomonas</taxon>
    </lineage>
</organism>
<dbReference type="InterPro" id="IPR005586">
    <property type="entry name" value="ABC_trans_aux"/>
</dbReference>
<keyword evidence="1" id="KW-0732">Signal</keyword>
<name>A0A7W9B9V1_9SPHN</name>